<feature type="transmembrane region" description="Helical" evidence="5">
    <location>
        <begin position="469"/>
        <end position="488"/>
    </location>
</feature>
<keyword evidence="8" id="KW-1185">Reference proteome</keyword>
<dbReference type="Proteomes" id="UP000663879">
    <property type="component" value="Unassembled WGS sequence"/>
</dbReference>
<keyword evidence="2 5" id="KW-0812">Transmembrane</keyword>
<evidence type="ECO:0000256" key="3">
    <source>
        <dbReference type="ARBA" id="ARBA00022989"/>
    </source>
</evidence>
<feature type="transmembrane region" description="Helical" evidence="5">
    <location>
        <begin position="500"/>
        <end position="530"/>
    </location>
</feature>
<accession>A0A814K8G3</accession>
<evidence type="ECO:0000313" key="8">
    <source>
        <dbReference type="Proteomes" id="UP000663879"/>
    </source>
</evidence>
<dbReference type="InterPro" id="IPR011547">
    <property type="entry name" value="SLC26A/SulP_dom"/>
</dbReference>
<protein>
    <recommendedName>
        <fullName evidence="6">STAS domain-containing protein</fullName>
    </recommendedName>
</protein>
<dbReference type="SUPFAM" id="SSF52091">
    <property type="entry name" value="SpoIIaa-like"/>
    <property type="match status" value="1"/>
</dbReference>
<feature type="transmembrane region" description="Helical" evidence="5">
    <location>
        <begin position="237"/>
        <end position="259"/>
    </location>
</feature>
<feature type="transmembrane region" description="Helical" evidence="5">
    <location>
        <begin position="316"/>
        <end position="337"/>
    </location>
</feature>
<feature type="transmembrane region" description="Helical" evidence="5">
    <location>
        <begin position="405"/>
        <end position="422"/>
    </location>
</feature>
<dbReference type="OrthoDB" id="288203at2759"/>
<dbReference type="PROSITE" id="PS50801">
    <property type="entry name" value="STAS"/>
    <property type="match status" value="1"/>
</dbReference>
<evidence type="ECO:0000313" key="7">
    <source>
        <dbReference type="EMBL" id="CAF1045955.1"/>
    </source>
</evidence>
<feature type="domain" description="STAS" evidence="6">
    <location>
        <begin position="555"/>
        <end position="722"/>
    </location>
</feature>
<sequence length="798" mass="90398">MNHLDSIEESKEESDKVFNFVSKPKVDPGYYSRSGYNEKQLASFYSFKPIKSENVFYGSKNYFMKYYKPSKSCFGKYILDRIPFLRWIVKYDYRQDLFKDFISGLTIGIIQIPQGMAYSLMAGLPPIIGLYVSFFTVIVYVLLGTSKHLSLGIYAIISLMTKACIDSMEGKLYPSHLEISSFNLSENSTNLNPNYLSHDPTEAKIMIGMSLAFFSGIVQILFAIFHVGFVTKYLSDVIVAAFTTGAAYHIVTSQINILLGIKLNHLDIPFKLIADYIEIFSHINHTNIATLIISLISMIFIYCVKHFVNEKYKDKMIIPIPVDLIVIITGTVLSYLLKFDKRWNVVIVGDIPLGIPAPKVPPLHIFPLIIGSSVSIAIVSFAINISMAKLFAKKYNYELEPNQELFAYGLGNVISGFFHGFPSCVGLSRSVILDAVGAKTQVYAIFASVLVLIVIVGIGPLFRSLPNACLAAIIVVALISLLIEVRQIKVIFKRSKFEALAWLITFSGVMILDVDYGLYIGLCFSLLLVIAQSQRASVSVLGNIPFTDMYENIDICEEAKEFEGIKILRYEASIYYANVDNFIYKINKLCGINKNDIFHKINKKKSEYGRMLRPSKFKKSKVSDIKISEDDVKKEMEKKISEILESIKIKDIILDFSCINFFDSMGVNAIVQLNEAFKELGVTIHLTYCKRCVFRVFKKNSFQDKFDYDRIYPTNHDAVLSILRNRKSNIHLLSNNKRNSSIHISLIDTENPLKTMDSPNPVYVIKRKPSNIFDDITLSNRSRTDSIPHMHTLDEASF</sequence>
<reference evidence="7" key="1">
    <citation type="submission" date="2021-02" db="EMBL/GenBank/DDBJ databases">
        <authorList>
            <person name="Nowell W R."/>
        </authorList>
    </citation>
    <scope>NUCLEOTIDE SEQUENCE</scope>
    <source>
        <strain evidence="7">Ploen Becks lab</strain>
    </source>
</reference>
<dbReference type="AlphaFoldDB" id="A0A814K8G3"/>
<keyword evidence="4 5" id="KW-0472">Membrane</keyword>
<dbReference type="InterPro" id="IPR001902">
    <property type="entry name" value="SLC26A/SulP_fam"/>
</dbReference>
<dbReference type="NCBIfam" id="TIGR00815">
    <property type="entry name" value="sulP"/>
    <property type="match status" value="1"/>
</dbReference>
<dbReference type="InterPro" id="IPR002645">
    <property type="entry name" value="STAS_dom"/>
</dbReference>
<feature type="transmembrane region" description="Helical" evidence="5">
    <location>
        <begin position="365"/>
        <end position="385"/>
    </location>
</feature>
<evidence type="ECO:0000259" key="6">
    <source>
        <dbReference type="PROSITE" id="PS50801"/>
    </source>
</evidence>
<gene>
    <name evidence="7" type="ORF">OXX778_LOCUS18585</name>
</gene>
<dbReference type="Pfam" id="PF00916">
    <property type="entry name" value="Sulfate_transp"/>
    <property type="match status" value="1"/>
</dbReference>
<evidence type="ECO:0000256" key="2">
    <source>
        <dbReference type="ARBA" id="ARBA00022692"/>
    </source>
</evidence>
<feature type="transmembrane region" description="Helical" evidence="5">
    <location>
        <begin position="205"/>
        <end position="225"/>
    </location>
</feature>
<dbReference type="GO" id="GO:0016020">
    <property type="term" value="C:membrane"/>
    <property type="evidence" value="ECO:0007669"/>
    <property type="project" value="UniProtKB-SubCell"/>
</dbReference>
<feature type="transmembrane region" description="Helical" evidence="5">
    <location>
        <begin position="279"/>
        <end position="304"/>
    </location>
</feature>
<dbReference type="GO" id="GO:0055085">
    <property type="term" value="P:transmembrane transport"/>
    <property type="evidence" value="ECO:0007669"/>
    <property type="project" value="InterPro"/>
</dbReference>
<dbReference type="EMBL" id="CAJNOC010005218">
    <property type="protein sequence ID" value="CAF1045955.1"/>
    <property type="molecule type" value="Genomic_DNA"/>
</dbReference>
<feature type="transmembrane region" description="Helical" evidence="5">
    <location>
        <begin position="442"/>
        <end position="462"/>
    </location>
</feature>
<feature type="transmembrane region" description="Helical" evidence="5">
    <location>
        <begin position="120"/>
        <end position="143"/>
    </location>
</feature>
<proteinExistence type="predicted"/>
<evidence type="ECO:0000256" key="1">
    <source>
        <dbReference type="ARBA" id="ARBA00004141"/>
    </source>
</evidence>
<comment type="caution">
    <text evidence="7">The sequence shown here is derived from an EMBL/GenBank/DDBJ whole genome shotgun (WGS) entry which is preliminary data.</text>
</comment>
<evidence type="ECO:0000256" key="4">
    <source>
        <dbReference type="ARBA" id="ARBA00023136"/>
    </source>
</evidence>
<dbReference type="Pfam" id="PF01740">
    <property type="entry name" value="STAS"/>
    <property type="match status" value="1"/>
</dbReference>
<keyword evidence="3 5" id="KW-1133">Transmembrane helix</keyword>
<dbReference type="CDD" id="cd07042">
    <property type="entry name" value="STAS_SulP_like_sulfate_transporter"/>
    <property type="match status" value="1"/>
</dbReference>
<comment type="subcellular location">
    <subcellularLocation>
        <location evidence="1">Membrane</location>
        <topology evidence="1">Multi-pass membrane protein</topology>
    </subcellularLocation>
</comment>
<dbReference type="InterPro" id="IPR036513">
    <property type="entry name" value="STAS_dom_sf"/>
</dbReference>
<dbReference type="PANTHER" id="PTHR11814">
    <property type="entry name" value="SULFATE TRANSPORTER"/>
    <property type="match status" value="1"/>
</dbReference>
<evidence type="ECO:0000256" key="5">
    <source>
        <dbReference type="SAM" id="Phobius"/>
    </source>
</evidence>
<name>A0A814K8G3_9BILA</name>
<dbReference type="Gene3D" id="3.30.750.24">
    <property type="entry name" value="STAS domain"/>
    <property type="match status" value="1"/>
</dbReference>
<organism evidence="7 8">
    <name type="scientific">Brachionus calyciflorus</name>
    <dbReference type="NCBI Taxonomy" id="104777"/>
    <lineage>
        <taxon>Eukaryota</taxon>
        <taxon>Metazoa</taxon>
        <taxon>Spiralia</taxon>
        <taxon>Gnathifera</taxon>
        <taxon>Rotifera</taxon>
        <taxon>Eurotatoria</taxon>
        <taxon>Monogononta</taxon>
        <taxon>Pseudotrocha</taxon>
        <taxon>Ploima</taxon>
        <taxon>Brachionidae</taxon>
        <taxon>Brachionus</taxon>
    </lineage>
</organism>